<evidence type="ECO:0000313" key="16">
    <source>
        <dbReference type="Proteomes" id="UP000657918"/>
    </source>
</evidence>
<dbReference type="AlphaFoldDB" id="A0A835N9N7"/>
<evidence type="ECO:0000256" key="13">
    <source>
        <dbReference type="ARBA" id="ARBA00048679"/>
    </source>
</evidence>
<keyword evidence="10" id="KW-1133">Transmembrane helix</keyword>
<dbReference type="EC" id="2.7.11.1" evidence="2"/>
<comment type="caution">
    <text evidence="15">The sequence shown here is derived from an EMBL/GenBank/DDBJ whole genome shotgun (WGS) entry which is preliminary data.</text>
</comment>
<evidence type="ECO:0000256" key="14">
    <source>
        <dbReference type="SAM" id="MobiDB-lite"/>
    </source>
</evidence>
<dbReference type="PANTHER" id="PTHR47982">
    <property type="entry name" value="PROLINE-RICH RECEPTOR-LIKE PROTEIN KINASE PERK4"/>
    <property type="match status" value="1"/>
</dbReference>
<organism evidence="15 16">
    <name type="scientific">Salix dunnii</name>
    <dbReference type="NCBI Taxonomy" id="1413687"/>
    <lineage>
        <taxon>Eukaryota</taxon>
        <taxon>Viridiplantae</taxon>
        <taxon>Streptophyta</taxon>
        <taxon>Embryophyta</taxon>
        <taxon>Tracheophyta</taxon>
        <taxon>Spermatophyta</taxon>
        <taxon>Magnoliopsida</taxon>
        <taxon>eudicotyledons</taxon>
        <taxon>Gunneridae</taxon>
        <taxon>Pentapetalae</taxon>
        <taxon>rosids</taxon>
        <taxon>fabids</taxon>
        <taxon>Malpighiales</taxon>
        <taxon>Salicaceae</taxon>
        <taxon>Saliceae</taxon>
        <taxon>Salix</taxon>
    </lineage>
</organism>
<evidence type="ECO:0000256" key="7">
    <source>
        <dbReference type="ARBA" id="ARBA00022741"/>
    </source>
</evidence>
<evidence type="ECO:0000256" key="1">
    <source>
        <dbReference type="ARBA" id="ARBA00004162"/>
    </source>
</evidence>
<keyword evidence="4" id="KW-0723">Serine/threonine-protein kinase</keyword>
<keyword evidence="7" id="KW-0547">Nucleotide-binding</keyword>
<keyword evidence="5" id="KW-0808">Transferase</keyword>
<dbReference type="InterPro" id="IPR011009">
    <property type="entry name" value="Kinase-like_dom_sf"/>
</dbReference>
<protein>
    <recommendedName>
        <fullName evidence="2">non-specific serine/threonine protein kinase</fullName>
        <ecNumber evidence="2">2.7.11.1</ecNumber>
    </recommendedName>
</protein>
<feature type="region of interest" description="Disordered" evidence="14">
    <location>
        <begin position="1"/>
        <end position="52"/>
    </location>
</feature>
<dbReference type="InterPro" id="IPR047117">
    <property type="entry name" value="PERK1-13-like"/>
</dbReference>
<keyword evidence="8" id="KW-0418">Kinase</keyword>
<keyword evidence="11" id="KW-0472">Membrane</keyword>
<evidence type="ECO:0000256" key="3">
    <source>
        <dbReference type="ARBA" id="ARBA00022475"/>
    </source>
</evidence>
<comment type="subcellular location">
    <subcellularLocation>
        <location evidence="1">Cell membrane</location>
        <topology evidence="1">Single-pass membrane protein</topology>
    </subcellularLocation>
</comment>
<evidence type="ECO:0000256" key="6">
    <source>
        <dbReference type="ARBA" id="ARBA00022692"/>
    </source>
</evidence>
<dbReference type="Gene3D" id="3.30.200.20">
    <property type="entry name" value="Phosphorylase Kinase, domain 1"/>
    <property type="match status" value="1"/>
</dbReference>
<keyword evidence="9" id="KW-0067">ATP-binding</keyword>
<sequence>MNNLPCGISRMKRNSTIEQLRDKGIEKDGQEEEKVPYDEIIPGSPKRKRTGRVCENRRPKIRWKKDFSYAEIHAATEGFSQTKFLSEGGFGSVCRGDLNGQAFAVKQHNGASFQGEK</sequence>
<accession>A0A835N9N7</accession>
<dbReference type="GO" id="GO:0005524">
    <property type="term" value="F:ATP binding"/>
    <property type="evidence" value="ECO:0007669"/>
    <property type="project" value="UniProtKB-KW"/>
</dbReference>
<dbReference type="PANTHER" id="PTHR47982:SF42">
    <property type="entry name" value="PROTEIN KINASE DOMAIN-CONTAINING PROTEIN"/>
    <property type="match status" value="1"/>
</dbReference>
<gene>
    <name evidence="15" type="ORF">SADUNF_Sadunf01G0028200</name>
</gene>
<dbReference type="GO" id="GO:0005886">
    <property type="term" value="C:plasma membrane"/>
    <property type="evidence" value="ECO:0007669"/>
    <property type="project" value="UniProtKB-SubCell"/>
</dbReference>
<name>A0A835N9N7_9ROSI</name>
<evidence type="ECO:0000256" key="10">
    <source>
        <dbReference type="ARBA" id="ARBA00022989"/>
    </source>
</evidence>
<keyword evidence="6" id="KW-0812">Transmembrane</keyword>
<evidence type="ECO:0000256" key="4">
    <source>
        <dbReference type="ARBA" id="ARBA00022527"/>
    </source>
</evidence>
<evidence type="ECO:0000256" key="8">
    <source>
        <dbReference type="ARBA" id="ARBA00022777"/>
    </source>
</evidence>
<keyword evidence="16" id="KW-1185">Reference proteome</keyword>
<dbReference type="Proteomes" id="UP000657918">
    <property type="component" value="Unassembled WGS sequence"/>
</dbReference>
<evidence type="ECO:0000256" key="9">
    <source>
        <dbReference type="ARBA" id="ARBA00022840"/>
    </source>
</evidence>
<evidence type="ECO:0000256" key="2">
    <source>
        <dbReference type="ARBA" id="ARBA00012513"/>
    </source>
</evidence>
<evidence type="ECO:0000256" key="5">
    <source>
        <dbReference type="ARBA" id="ARBA00022679"/>
    </source>
</evidence>
<feature type="compositionally biased region" description="Basic and acidic residues" evidence="14">
    <location>
        <begin position="19"/>
        <end position="37"/>
    </location>
</feature>
<comment type="catalytic activity">
    <reaction evidence="12">
        <text>L-threonyl-[protein] + ATP = O-phospho-L-threonyl-[protein] + ADP + H(+)</text>
        <dbReference type="Rhea" id="RHEA:46608"/>
        <dbReference type="Rhea" id="RHEA-COMP:11060"/>
        <dbReference type="Rhea" id="RHEA-COMP:11605"/>
        <dbReference type="ChEBI" id="CHEBI:15378"/>
        <dbReference type="ChEBI" id="CHEBI:30013"/>
        <dbReference type="ChEBI" id="CHEBI:30616"/>
        <dbReference type="ChEBI" id="CHEBI:61977"/>
        <dbReference type="ChEBI" id="CHEBI:456216"/>
        <dbReference type="EC" id="2.7.11.1"/>
    </reaction>
</comment>
<keyword evidence="3" id="KW-1003">Cell membrane</keyword>
<reference evidence="15 16" key="1">
    <citation type="submission" date="2020-10" db="EMBL/GenBank/DDBJ databases">
        <title>Plant Genome Project.</title>
        <authorList>
            <person name="Zhang R.-G."/>
        </authorList>
    </citation>
    <scope>NUCLEOTIDE SEQUENCE [LARGE SCALE GENOMIC DNA]</scope>
    <source>
        <strain evidence="15">FAFU-HL-1</strain>
        <tissue evidence="15">Leaf</tissue>
    </source>
</reference>
<proteinExistence type="predicted"/>
<dbReference type="SUPFAM" id="SSF56112">
    <property type="entry name" value="Protein kinase-like (PK-like)"/>
    <property type="match status" value="1"/>
</dbReference>
<comment type="catalytic activity">
    <reaction evidence="13">
        <text>L-seryl-[protein] + ATP = O-phospho-L-seryl-[protein] + ADP + H(+)</text>
        <dbReference type="Rhea" id="RHEA:17989"/>
        <dbReference type="Rhea" id="RHEA-COMP:9863"/>
        <dbReference type="Rhea" id="RHEA-COMP:11604"/>
        <dbReference type="ChEBI" id="CHEBI:15378"/>
        <dbReference type="ChEBI" id="CHEBI:29999"/>
        <dbReference type="ChEBI" id="CHEBI:30616"/>
        <dbReference type="ChEBI" id="CHEBI:83421"/>
        <dbReference type="ChEBI" id="CHEBI:456216"/>
        <dbReference type="EC" id="2.7.11.1"/>
    </reaction>
</comment>
<dbReference type="GO" id="GO:0004674">
    <property type="term" value="F:protein serine/threonine kinase activity"/>
    <property type="evidence" value="ECO:0007669"/>
    <property type="project" value="UniProtKB-KW"/>
</dbReference>
<evidence type="ECO:0000313" key="15">
    <source>
        <dbReference type="EMBL" id="KAF9688824.1"/>
    </source>
</evidence>
<evidence type="ECO:0000256" key="12">
    <source>
        <dbReference type="ARBA" id="ARBA00047899"/>
    </source>
</evidence>
<evidence type="ECO:0000256" key="11">
    <source>
        <dbReference type="ARBA" id="ARBA00023136"/>
    </source>
</evidence>
<dbReference type="EMBL" id="JADGMS010000001">
    <property type="protein sequence ID" value="KAF9688824.1"/>
    <property type="molecule type" value="Genomic_DNA"/>
</dbReference>